<organism evidence="1 2">
    <name type="scientific">Paenibacillus anaericanus</name>
    <dbReference type="NCBI Taxonomy" id="170367"/>
    <lineage>
        <taxon>Bacteria</taxon>
        <taxon>Bacillati</taxon>
        <taxon>Bacillota</taxon>
        <taxon>Bacilli</taxon>
        <taxon>Bacillales</taxon>
        <taxon>Paenibacillaceae</taxon>
        <taxon>Paenibacillus</taxon>
    </lineage>
</organism>
<name>A0A433Y4F2_9BACL</name>
<evidence type="ECO:0000313" key="2">
    <source>
        <dbReference type="Proteomes" id="UP000279446"/>
    </source>
</evidence>
<dbReference type="OrthoDB" id="2768412at2"/>
<dbReference type="EMBL" id="RZNY01000021">
    <property type="protein sequence ID" value="RUT43274.1"/>
    <property type="molecule type" value="Genomic_DNA"/>
</dbReference>
<dbReference type="Proteomes" id="UP000279446">
    <property type="component" value="Unassembled WGS sequence"/>
</dbReference>
<accession>A0A433Y4F2</accession>
<dbReference type="AlphaFoldDB" id="A0A433Y4F2"/>
<dbReference type="RefSeq" id="WP_127193997.1">
    <property type="nucleotide sequence ID" value="NZ_RZNY01000021.1"/>
</dbReference>
<gene>
    <name evidence="1" type="ORF">EJP82_20895</name>
</gene>
<reference evidence="1 2" key="1">
    <citation type="submission" date="2018-12" db="EMBL/GenBank/DDBJ databases">
        <authorList>
            <person name="Sun L."/>
            <person name="Chen Z."/>
        </authorList>
    </citation>
    <scope>NUCLEOTIDE SEQUENCE [LARGE SCALE GENOMIC DNA]</scope>
    <source>
        <strain evidence="1 2">DSM 15890</strain>
    </source>
</reference>
<evidence type="ECO:0008006" key="3">
    <source>
        <dbReference type="Google" id="ProtNLM"/>
    </source>
</evidence>
<evidence type="ECO:0000313" key="1">
    <source>
        <dbReference type="EMBL" id="RUT43274.1"/>
    </source>
</evidence>
<keyword evidence="2" id="KW-1185">Reference proteome</keyword>
<comment type="caution">
    <text evidence="1">The sequence shown here is derived from an EMBL/GenBank/DDBJ whole genome shotgun (WGS) entry which is preliminary data.</text>
</comment>
<sequence length="407" mass="47851">MINFINEGIETKTIELLSFFKKHRIDYDFYDLETPEEYDEEIIIDLESKISFDLPYCEEYLEKTLGEVIDIFEEIINARIDDDYIYISNKRILVRVDSLNRGKIIALEEKTDGVFNTSLTINNQTYYFDIVNDLTNFAFAVTVMNNYDKYFPPLLYEDLFIEITSEIRIDEDIIDDLIQAYMFELGSSLNIKLFISPRPIYYELEYELLEGEEKARLRPLIAGRGNKELYQIYNSCASIEDPEILVLMYTKVIEYVSQTVVRRELLDSVMTKLYSPKTLSPDANYVLELEKLFDEHGNYKKDKESIRITIEVCCDGLELKEFAPKYLKNLNRINIQSTREEKKQALVELTNAISDTRNMIAHAKTNYKNKGFECPKDDMKVFSNCLKLVADQVIRWFSRQHDDSKVF</sequence>
<proteinExistence type="predicted"/>
<protein>
    <recommendedName>
        <fullName evidence="3">ApeA N-terminal domain-containing protein</fullName>
    </recommendedName>
</protein>